<evidence type="ECO:0000313" key="2">
    <source>
        <dbReference type="EMBL" id="KRY69058.1"/>
    </source>
</evidence>
<name>A0A0V1E6V9_TRIPS</name>
<gene>
    <name evidence="2" type="ORF">T4A_8728</name>
</gene>
<dbReference type="EMBL" id="JYDR01000098">
    <property type="protein sequence ID" value="KRY69058.1"/>
    <property type="molecule type" value="Genomic_DNA"/>
</dbReference>
<dbReference type="Proteomes" id="UP000054632">
    <property type="component" value="Unassembled WGS sequence"/>
</dbReference>
<protein>
    <submittedName>
        <fullName evidence="2">Uncharacterized protein</fullName>
    </submittedName>
</protein>
<sequence>MKHNSECTDNGLRTLICPEEFPIKENLAGILQLPLLHYHTKMREILRNISTFYFIKLIGFQMITITFYANLNSKQFSKFIFAF</sequence>
<keyword evidence="1" id="KW-0472">Membrane</keyword>
<comment type="caution">
    <text evidence="2">The sequence shown here is derived from an EMBL/GenBank/DDBJ whole genome shotgun (WGS) entry which is preliminary data.</text>
</comment>
<keyword evidence="1" id="KW-1133">Transmembrane helix</keyword>
<accession>A0A0V1E6V9</accession>
<organism evidence="2 3">
    <name type="scientific">Trichinella pseudospiralis</name>
    <name type="common">Parasitic roundworm</name>
    <dbReference type="NCBI Taxonomy" id="6337"/>
    <lineage>
        <taxon>Eukaryota</taxon>
        <taxon>Metazoa</taxon>
        <taxon>Ecdysozoa</taxon>
        <taxon>Nematoda</taxon>
        <taxon>Enoplea</taxon>
        <taxon>Dorylaimia</taxon>
        <taxon>Trichinellida</taxon>
        <taxon>Trichinellidae</taxon>
        <taxon>Trichinella</taxon>
    </lineage>
</organism>
<dbReference type="AlphaFoldDB" id="A0A0V1E6V9"/>
<reference evidence="2 3" key="1">
    <citation type="submission" date="2015-01" db="EMBL/GenBank/DDBJ databases">
        <title>Evolution of Trichinella species and genotypes.</title>
        <authorList>
            <person name="Korhonen P.K."/>
            <person name="Edoardo P."/>
            <person name="Giuseppe L.R."/>
            <person name="Gasser R.B."/>
        </authorList>
    </citation>
    <scope>NUCLEOTIDE SEQUENCE [LARGE SCALE GENOMIC DNA]</scope>
    <source>
        <strain evidence="2">ISS13</strain>
    </source>
</reference>
<evidence type="ECO:0000313" key="3">
    <source>
        <dbReference type="Proteomes" id="UP000054632"/>
    </source>
</evidence>
<keyword evidence="1" id="KW-0812">Transmembrane</keyword>
<proteinExistence type="predicted"/>
<feature type="transmembrane region" description="Helical" evidence="1">
    <location>
        <begin position="51"/>
        <end position="69"/>
    </location>
</feature>
<evidence type="ECO:0000256" key="1">
    <source>
        <dbReference type="SAM" id="Phobius"/>
    </source>
</evidence>